<organism evidence="4">
    <name type="scientific">Gongylonema pulchrum</name>
    <dbReference type="NCBI Taxonomy" id="637853"/>
    <lineage>
        <taxon>Eukaryota</taxon>
        <taxon>Metazoa</taxon>
        <taxon>Ecdysozoa</taxon>
        <taxon>Nematoda</taxon>
        <taxon>Chromadorea</taxon>
        <taxon>Rhabditida</taxon>
        <taxon>Spirurina</taxon>
        <taxon>Spiruromorpha</taxon>
        <taxon>Spiruroidea</taxon>
        <taxon>Gongylonematidae</taxon>
        <taxon>Gongylonema</taxon>
    </lineage>
</organism>
<dbReference type="InterPro" id="IPR026059">
    <property type="entry name" value="Rab3GAP2"/>
</dbReference>
<dbReference type="Pfam" id="PF14655">
    <property type="entry name" value="RAB3GAP2_N"/>
    <property type="match status" value="1"/>
</dbReference>
<dbReference type="OrthoDB" id="2019917at2759"/>
<name>A0A183D3M2_9BILA</name>
<gene>
    <name evidence="2" type="ORF">GPUH_LOCUS3313</name>
</gene>
<evidence type="ECO:0000313" key="2">
    <source>
        <dbReference type="EMBL" id="VDK38986.1"/>
    </source>
</evidence>
<proteinExistence type="predicted"/>
<keyword evidence="3" id="KW-1185">Reference proteome</keyword>
<reference evidence="2 3" key="2">
    <citation type="submission" date="2018-11" db="EMBL/GenBank/DDBJ databases">
        <authorList>
            <consortium name="Pathogen Informatics"/>
        </authorList>
    </citation>
    <scope>NUCLEOTIDE SEQUENCE [LARGE SCALE GENOMIC DNA]</scope>
</reference>
<evidence type="ECO:0000259" key="1">
    <source>
        <dbReference type="Pfam" id="PF14655"/>
    </source>
</evidence>
<dbReference type="InterPro" id="IPR032839">
    <property type="entry name" value="RAB3GAP_N"/>
</dbReference>
<dbReference type="Proteomes" id="UP000271098">
    <property type="component" value="Unassembled WGS sequence"/>
</dbReference>
<protein>
    <submittedName>
        <fullName evidence="4">RAB3GAP2_N domain-containing protein</fullName>
    </submittedName>
</protein>
<dbReference type="WBParaSite" id="GPUH_0000331801-mRNA-1">
    <property type="protein sequence ID" value="GPUH_0000331801-mRNA-1"/>
    <property type="gene ID" value="GPUH_0000331801"/>
</dbReference>
<dbReference type="AlphaFoldDB" id="A0A183D3M2"/>
<evidence type="ECO:0000313" key="3">
    <source>
        <dbReference type="Proteomes" id="UP000271098"/>
    </source>
</evidence>
<sequence length="147" mass="16091">MGCNRKTETSLYDWTAICVGLSNGYVRFFTDRGLLLRSDHVSCSAIEEIRLGRSLMAGDQEVAVLSQTDLTCIEGLSLFIALRTAKSQLARGETDLEKIAAYGKLNVEKLKFGSEFCVVDFGVSGPLKPTWFDLHSAAALSAKDSYL</sequence>
<dbReference type="PANTHER" id="PTHR12472">
    <property type="entry name" value="RAB3-GAP REGULATORY DOMAIN"/>
    <property type="match status" value="1"/>
</dbReference>
<reference evidence="4" key="1">
    <citation type="submission" date="2016-06" db="UniProtKB">
        <authorList>
            <consortium name="WormBaseParasite"/>
        </authorList>
    </citation>
    <scope>IDENTIFICATION</scope>
</reference>
<feature type="domain" description="Rab3-GAP regulatory subunit N-terminal" evidence="1">
    <location>
        <begin position="6"/>
        <end position="139"/>
    </location>
</feature>
<evidence type="ECO:0000313" key="4">
    <source>
        <dbReference type="WBParaSite" id="GPUH_0000331801-mRNA-1"/>
    </source>
</evidence>
<dbReference type="EMBL" id="UYRT01005587">
    <property type="protein sequence ID" value="VDK38986.1"/>
    <property type="molecule type" value="Genomic_DNA"/>
</dbReference>
<accession>A0A183D3M2</accession>
<dbReference type="PANTHER" id="PTHR12472:SF0">
    <property type="entry name" value="RAB3 GTPASE-ACTIVATING PROTEIN NON-CATALYTIC SUBUNIT"/>
    <property type="match status" value="1"/>
</dbReference>